<dbReference type="PANTHER" id="PTHR18895">
    <property type="entry name" value="HEMK METHYLTRANSFERASE"/>
    <property type="match status" value="1"/>
</dbReference>
<dbReference type="PANTHER" id="PTHR18895:SF74">
    <property type="entry name" value="MTRF1L RELEASE FACTOR GLUTAMINE METHYLTRANSFERASE"/>
    <property type="match status" value="1"/>
</dbReference>
<dbReference type="InterPro" id="IPR050320">
    <property type="entry name" value="N5-glutamine_MTase"/>
</dbReference>
<gene>
    <name evidence="2" type="ORF">GCM10022242_33200</name>
</gene>
<dbReference type="SUPFAM" id="SSF53335">
    <property type="entry name" value="S-adenosyl-L-methionine-dependent methyltransferases"/>
    <property type="match status" value="1"/>
</dbReference>
<dbReference type="Pfam" id="PF05175">
    <property type="entry name" value="MTS"/>
    <property type="match status" value="1"/>
</dbReference>
<dbReference type="EMBL" id="BAABAH010000014">
    <property type="protein sequence ID" value="GAA3829186.1"/>
    <property type="molecule type" value="Genomic_DNA"/>
</dbReference>
<dbReference type="Gene3D" id="3.40.50.150">
    <property type="entry name" value="Vaccinia Virus protein VP39"/>
    <property type="match status" value="1"/>
</dbReference>
<dbReference type="InterPro" id="IPR002052">
    <property type="entry name" value="DNA_methylase_N6_adenine_CS"/>
</dbReference>
<evidence type="ECO:0000259" key="1">
    <source>
        <dbReference type="Pfam" id="PF05175"/>
    </source>
</evidence>
<dbReference type="InterPro" id="IPR029063">
    <property type="entry name" value="SAM-dependent_MTases_sf"/>
</dbReference>
<evidence type="ECO:0000313" key="3">
    <source>
        <dbReference type="Proteomes" id="UP001501821"/>
    </source>
</evidence>
<dbReference type="Proteomes" id="UP001501821">
    <property type="component" value="Unassembled WGS sequence"/>
</dbReference>
<comment type="caution">
    <text evidence="2">The sequence shown here is derived from an EMBL/GenBank/DDBJ whole genome shotgun (WGS) entry which is preliminary data.</text>
</comment>
<proteinExistence type="predicted"/>
<dbReference type="RefSeq" id="WP_344777497.1">
    <property type="nucleotide sequence ID" value="NZ_BAABAH010000014.1"/>
</dbReference>
<protein>
    <recommendedName>
        <fullName evidence="1">Methyltransferase small domain-containing protein</fullName>
    </recommendedName>
</protein>
<keyword evidence="3" id="KW-1185">Reference proteome</keyword>
<accession>A0ABP7IXZ3</accession>
<dbReference type="InterPro" id="IPR007848">
    <property type="entry name" value="Small_mtfrase_dom"/>
</dbReference>
<name>A0ABP7IXZ3_9ACTN</name>
<reference evidence="3" key="1">
    <citation type="journal article" date="2019" name="Int. J. Syst. Evol. Microbiol.">
        <title>The Global Catalogue of Microorganisms (GCM) 10K type strain sequencing project: providing services to taxonomists for standard genome sequencing and annotation.</title>
        <authorList>
            <consortium name="The Broad Institute Genomics Platform"/>
            <consortium name="The Broad Institute Genome Sequencing Center for Infectious Disease"/>
            <person name="Wu L."/>
            <person name="Ma J."/>
        </authorList>
    </citation>
    <scope>NUCLEOTIDE SEQUENCE [LARGE SCALE GENOMIC DNA]</scope>
    <source>
        <strain evidence="3">JCM 16953</strain>
    </source>
</reference>
<dbReference type="PROSITE" id="PS00092">
    <property type="entry name" value="N6_MTASE"/>
    <property type="match status" value="1"/>
</dbReference>
<evidence type="ECO:0000313" key="2">
    <source>
        <dbReference type="EMBL" id="GAA3829186.1"/>
    </source>
</evidence>
<feature type="domain" description="Methyltransferase small" evidence="1">
    <location>
        <begin position="45"/>
        <end position="121"/>
    </location>
</feature>
<sequence>MASDQTTEIARFGDLDIAWDPRVLQPRAWTAAQSEWAAELSPQCPDGPILELFCGAGQIGLLAASLTGRPLVQADLDPVAAAYVRRNAAAAGLTTDVREAAVEQALAPDERFGLAVVDPPWVPTARIGTFPEDPPLAIDGGADGTDLVVLGVRVALRHLSPGGNAVVQVGDPGQVELIRSLLPEGGTGDAAPWAVLEVRDFMPRGMLVRVGPQP</sequence>
<dbReference type="CDD" id="cd02440">
    <property type="entry name" value="AdoMet_MTases"/>
    <property type="match status" value="1"/>
</dbReference>
<organism evidence="2 3">
    <name type="scientific">Nocardioides panacisoli</name>
    <dbReference type="NCBI Taxonomy" id="627624"/>
    <lineage>
        <taxon>Bacteria</taxon>
        <taxon>Bacillati</taxon>
        <taxon>Actinomycetota</taxon>
        <taxon>Actinomycetes</taxon>
        <taxon>Propionibacteriales</taxon>
        <taxon>Nocardioidaceae</taxon>
        <taxon>Nocardioides</taxon>
    </lineage>
</organism>